<evidence type="ECO:0000313" key="8">
    <source>
        <dbReference type="Proteomes" id="UP001157961"/>
    </source>
</evidence>
<keyword evidence="5" id="KW-0813">Transport</keyword>
<dbReference type="Pfam" id="PF00042">
    <property type="entry name" value="Globin"/>
    <property type="match status" value="1"/>
</dbReference>
<evidence type="ECO:0000256" key="3">
    <source>
        <dbReference type="ARBA" id="ARBA00022723"/>
    </source>
</evidence>
<dbReference type="SUPFAM" id="SSF46458">
    <property type="entry name" value="Globin-like"/>
    <property type="match status" value="1"/>
</dbReference>
<evidence type="ECO:0000313" key="7">
    <source>
        <dbReference type="EMBL" id="SMP28390.1"/>
    </source>
</evidence>
<keyword evidence="2 5" id="KW-0561">Oxygen transport</keyword>
<keyword evidence="7" id="KW-0560">Oxidoreductase</keyword>
<keyword evidence="7" id="KW-0223">Dioxygenase</keyword>
<protein>
    <submittedName>
        <fullName evidence="7">Nitric oxide dioxygenase</fullName>
    </submittedName>
</protein>
<evidence type="ECO:0000256" key="4">
    <source>
        <dbReference type="ARBA" id="ARBA00023004"/>
    </source>
</evidence>
<dbReference type="GO" id="GO:0051213">
    <property type="term" value="F:dioxygenase activity"/>
    <property type="evidence" value="ECO:0007669"/>
    <property type="project" value="UniProtKB-KW"/>
</dbReference>
<comment type="similarity">
    <text evidence="5">Belongs to the globin family.</text>
</comment>
<accession>A0ABY1P9Y1</accession>
<evidence type="ECO:0000259" key="6">
    <source>
        <dbReference type="PROSITE" id="PS01033"/>
    </source>
</evidence>
<proteinExistence type="inferred from homology"/>
<keyword evidence="8" id="KW-1185">Reference proteome</keyword>
<dbReference type="Proteomes" id="UP001157961">
    <property type="component" value="Unassembled WGS sequence"/>
</dbReference>
<dbReference type="EMBL" id="FXTY01000006">
    <property type="protein sequence ID" value="SMP28390.1"/>
    <property type="molecule type" value="Genomic_DNA"/>
</dbReference>
<feature type="domain" description="Globin" evidence="6">
    <location>
        <begin position="1"/>
        <end position="134"/>
    </location>
</feature>
<sequence length="135" mass="15107">MTPEQINLVQSSFRMVTPNAEAIAGLFYGRFFDLAPHLRPLFPEDMAEQKKKFMQMLELVMKCLNSPGRFLPAVVGLGQRHTDYEVTPEDYRFVGEALMWALRQGLGEAFTDDVQAAWIAAYGTLSDVMIGAGSE</sequence>
<organism evidence="7 8">
    <name type="scientific">Shimia sagamensis</name>
    <dbReference type="NCBI Taxonomy" id="1566352"/>
    <lineage>
        <taxon>Bacteria</taxon>
        <taxon>Pseudomonadati</taxon>
        <taxon>Pseudomonadota</taxon>
        <taxon>Alphaproteobacteria</taxon>
        <taxon>Rhodobacterales</taxon>
        <taxon>Roseobacteraceae</taxon>
    </lineage>
</organism>
<dbReference type="PROSITE" id="PS01033">
    <property type="entry name" value="GLOBIN"/>
    <property type="match status" value="1"/>
</dbReference>
<name>A0ABY1P9Y1_9RHOB</name>
<keyword evidence="4" id="KW-0408">Iron</keyword>
<dbReference type="PANTHER" id="PTHR43396">
    <property type="entry name" value="FLAVOHEMOPROTEIN"/>
    <property type="match status" value="1"/>
</dbReference>
<keyword evidence="3" id="KW-0479">Metal-binding</keyword>
<dbReference type="PANTHER" id="PTHR43396:SF3">
    <property type="entry name" value="FLAVOHEMOPROTEIN"/>
    <property type="match status" value="1"/>
</dbReference>
<dbReference type="RefSeq" id="WP_283426889.1">
    <property type="nucleotide sequence ID" value="NZ_FXTY01000006.1"/>
</dbReference>
<dbReference type="Gene3D" id="1.10.490.10">
    <property type="entry name" value="Globins"/>
    <property type="match status" value="1"/>
</dbReference>
<comment type="caution">
    <text evidence="7">The sequence shown here is derived from an EMBL/GenBank/DDBJ whole genome shotgun (WGS) entry which is preliminary data.</text>
</comment>
<evidence type="ECO:0000256" key="2">
    <source>
        <dbReference type="ARBA" id="ARBA00022621"/>
    </source>
</evidence>
<gene>
    <name evidence="7" type="ORF">SAMN06265373_10632</name>
</gene>
<dbReference type="InterPro" id="IPR012292">
    <property type="entry name" value="Globin/Proto"/>
</dbReference>
<keyword evidence="1 5" id="KW-0349">Heme</keyword>
<dbReference type="CDD" id="cd12131">
    <property type="entry name" value="HGbI-like"/>
    <property type="match status" value="1"/>
</dbReference>
<dbReference type="InterPro" id="IPR000971">
    <property type="entry name" value="Globin"/>
</dbReference>
<dbReference type="InterPro" id="IPR009050">
    <property type="entry name" value="Globin-like_sf"/>
</dbReference>
<evidence type="ECO:0000256" key="1">
    <source>
        <dbReference type="ARBA" id="ARBA00022617"/>
    </source>
</evidence>
<reference evidence="7 8" key="1">
    <citation type="submission" date="2017-05" db="EMBL/GenBank/DDBJ databases">
        <authorList>
            <person name="Varghese N."/>
            <person name="Submissions S."/>
        </authorList>
    </citation>
    <scope>NUCLEOTIDE SEQUENCE [LARGE SCALE GENOMIC DNA]</scope>
    <source>
        <strain evidence="7 8">DSM 29734</strain>
    </source>
</reference>
<evidence type="ECO:0000256" key="5">
    <source>
        <dbReference type="RuleBase" id="RU000356"/>
    </source>
</evidence>